<proteinExistence type="predicted"/>
<gene>
    <name evidence="1" type="ORF">LCGC14_1261170</name>
</gene>
<accession>A0A0F9L334</accession>
<protein>
    <submittedName>
        <fullName evidence="1">Uncharacterized protein</fullName>
    </submittedName>
</protein>
<reference evidence="1" key="1">
    <citation type="journal article" date="2015" name="Nature">
        <title>Complex archaea that bridge the gap between prokaryotes and eukaryotes.</title>
        <authorList>
            <person name="Spang A."/>
            <person name="Saw J.H."/>
            <person name="Jorgensen S.L."/>
            <person name="Zaremba-Niedzwiedzka K."/>
            <person name="Martijn J."/>
            <person name="Lind A.E."/>
            <person name="van Eijk R."/>
            <person name="Schleper C."/>
            <person name="Guy L."/>
            <person name="Ettema T.J."/>
        </authorList>
    </citation>
    <scope>NUCLEOTIDE SEQUENCE</scope>
</reference>
<dbReference type="AlphaFoldDB" id="A0A0F9L334"/>
<organism evidence="1">
    <name type="scientific">marine sediment metagenome</name>
    <dbReference type="NCBI Taxonomy" id="412755"/>
    <lineage>
        <taxon>unclassified sequences</taxon>
        <taxon>metagenomes</taxon>
        <taxon>ecological metagenomes</taxon>
    </lineage>
</organism>
<comment type="caution">
    <text evidence="1">The sequence shown here is derived from an EMBL/GenBank/DDBJ whole genome shotgun (WGS) entry which is preliminary data.</text>
</comment>
<evidence type="ECO:0000313" key="1">
    <source>
        <dbReference type="EMBL" id="KKM88193.1"/>
    </source>
</evidence>
<sequence>MHEDLMRCIEHLERVPLHGLLLRDVQLNINSSNNVSSGNTRDA</sequence>
<dbReference type="EMBL" id="LAZR01006993">
    <property type="protein sequence ID" value="KKM88193.1"/>
    <property type="molecule type" value="Genomic_DNA"/>
</dbReference>
<name>A0A0F9L334_9ZZZZ</name>